<accession>A0A8S1E0H3</accession>
<keyword evidence="1" id="KW-0472">Membrane</keyword>
<feature type="transmembrane region" description="Helical" evidence="1">
    <location>
        <begin position="53"/>
        <end position="80"/>
    </location>
</feature>
<evidence type="ECO:0000256" key="1">
    <source>
        <dbReference type="SAM" id="Phobius"/>
    </source>
</evidence>
<keyword evidence="1" id="KW-0812">Transmembrane</keyword>
<evidence type="ECO:0000313" key="3">
    <source>
        <dbReference type="Proteomes" id="UP000494165"/>
    </source>
</evidence>
<name>A0A8S1E0H3_9INSE</name>
<comment type="caution">
    <text evidence="2">The sequence shown here is derived from an EMBL/GenBank/DDBJ whole genome shotgun (WGS) entry which is preliminary data.</text>
</comment>
<evidence type="ECO:0000313" key="2">
    <source>
        <dbReference type="EMBL" id="CAB3386927.1"/>
    </source>
</evidence>
<gene>
    <name evidence="2" type="ORF">CLODIP_2_CD16357</name>
</gene>
<dbReference type="Proteomes" id="UP000494165">
    <property type="component" value="Unassembled WGS sequence"/>
</dbReference>
<keyword evidence="3" id="KW-1185">Reference proteome</keyword>
<dbReference type="AlphaFoldDB" id="A0A8S1E0H3"/>
<dbReference type="EMBL" id="CADEPI010000521">
    <property type="protein sequence ID" value="CAB3386927.1"/>
    <property type="molecule type" value="Genomic_DNA"/>
</dbReference>
<sequence>MARLSISWLSCFGVIFVIIASFKVHQISAYNSGSGTNRTTEGYNFFTMQCSDAAFVVWIVLCLLLIVIAVLEIAFCRIFLNTKAGSEQEETFRRVKRRAFSPDSVPLIAASDKKSISEIEAARQPRLNYIIKENMVY</sequence>
<keyword evidence="1" id="KW-1133">Transmembrane helix</keyword>
<reference evidence="2 3" key="1">
    <citation type="submission" date="2020-04" db="EMBL/GenBank/DDBJ databases">
        <authorList>
            <person name="Alioto T."/>
            <person name="Alioto T."/>
            <person name="Gomez Garrido J."/>
        </authorList>
    </citation>
    <scope>NUCLEOTIDE SEQUENCE [LARGE SCALE GENOMIC DNA]</scope>
</reference>
<protein>
    <submittedName>
        <fullName evidence="2">Uncharacterized protein</fullName>
    </submittedName>
</protein>
<organism evidence="2 3">
    <name type="scientific">Cloeon dipterum</name>
    <dbReference type="NCBI Taxonomy" id="197152"/>
    <lineage>
        <taxon>Eukaryota</taxon>
        <taxon>Metazoa</taxon>
        <taxon>Ecdysozoa</taxon>
        <taxon>Arthropoda</taxon>
        <taxon>Hexapoda</taxon>
        <taxon>Insecta</taxon>
        <taxon>Pterygota</taxon>
        <taxon>Palaeoptera</taxon>
        <taxon>Ephemeroptera</taxon>
        <taxon>Pisciforma</taxon>
        <taxon>Baetidae</taxon>
        <taxon>Cloeon</taxon>
    </lineage>
</organism>
<proteinExistence type="predicted"/>